<keyword evidence="4" id="KW-0143">Chaperone</keyword>
<dbReference type="GO" id="GO:0140662">
    <property type="term" value="F:ATP-dependent protein folding chaperone"/>
    <property type="evidence" value="ECO:0007669"/>
    <property type="project" value="InterPro"/>
</dbReference>
<gene>
    <name evidence="6" type="ORF">FXV77_20690</name>
</gene>
<reference evidence="6 7" key="1">
    <citation type="submission" date="2019-08" db="EMBL/GenBank/DDBJ databases">
        <title>Phlebobacter frassis gen. nov. sp. nov., a new member of family Sphingobacteriaceae isolated from sand fly rearing media.</title>
        <authorList>
            <person name="Kakumanu M.L."/>
            <person name="Marayati B.F."/>
            <person name="Wada-Katsumata A."/>
            <person name="Wasserberg G."/>
            <person name="Schal C."/>
            <person name="Apperson C.S."/>
            <person name="Ponnusamy L."/>
        </authorList>
    </citation>
    <scope>NUCLEOTIDE SEQUENCE [LARGE SCALE GENOMIC DNA]</scope>
    <source>
        <strain evidence="6 7">SSI9</strain>
    </source>
</reference>
<evidence type="ECO:0000313" key="6">
    <source>
        <dbReference type="EMBL" id="TYR31663.1"/>
    </source>
</evidence>
<dbReference type="SUPFAM" id="SSF55874">
    <property type="entry name" value="ATPase domain of HSP90 chaperone/DNA topoisomerase II/histidine kinase"/>
    <property type="match status" value="1"/>
</dbReference>
<dbReference type="InterPro" id="IPR001404">
    <property type="entry name" value="Hsp90_fam"/>
</dbReference>
<evidence type="ECO:0000259" key="5">
    <source>
        <dbReference type="Pfam" id="PF24391"/>
    </source>
</evidence>
<dbReference type="GO" id="GO:0051082">
    <property type="term" value="F:unfolded protein binding"/>
    <property type="evidence" value="ECO:0007669"/>
    <property type="project" value="InterPro"/>
</dbReference>
<dbReference type="Gene3D" id="3.30.565.10">
    <property type="entry name" value="Histidine kinase-like ATPase, C-terminal domain"/>
    <property type="match status" value="1"/>
</dbReference>
<dbReference type="InterPro" id="IPR020575">
    <property type="entry name" value="Hsp90_N"/>
</dbReference>
<dbReference type="EMBL" id="VTAV01000024">
    <property type="protein sequence ID" value="TYR31663.1"/>
    <property type="molecule type" value="Genomic_DNA"/>
</dbReference>
<dbReference type="PRINTS" id="PR00775">
    <property type="entry name" value="HEATSHOCK90"/>
</dbReference>
<keyword evidence="3" id="KW-0067">ATP-binding</keyword>
<evidence type="ECO:0000256" key="4">
    <source>
        <dbReference type="ARBA" id="ARBA00023186"/>
    </source>
</evidence>
<dbReference type="RefSeq" id="WP_148921152.1">
    <property type="nucleotide sequence ID" value="NZ_VTAV01000024.1"/>
</dbReference>
<evidence type="ECO:0000256" key="1">
    <source>
        <dbReference type="ARBA" id="ARBA00008239"/>
    </source>
</evidence>
<dbReference type="InterPro" id="IPR056471">
    <property type="entry name" value="HD-CE"/>
</dbReference>
<organism evidence="6 7">
    <name type="scientific">Sphingobacterium phlebotomi</name>
    <dbReference type="NCBI Taxonomy" id="2605433"/>
    <lineage>
        <taxon>Bacteria</taxon>
        <taxon>Pseudomonadati</taxon>
        <taxon>Bacteroidota</taxon>
        <taxon>Sphingobacteriia</taxon>
        <taxon>Sphingobacteriales</taxon>
        <taxon>Sphingobacteriaceae</taxon>
        <taxon>Sphingobacterium</taxon>
    </lineage>
</organism>
<dbReference type="GO" id="GO:0016887">
    <property type="term" value="F:ATP hydrolysis activity"/>
    <property type="evidence" value="ECO:0007669"/>
    <property type="project" value="InterPro"/>
</dbReference>
<feature type="domain" description="HD-CE" evidence="5">
    <location>
        <begin position="48"/>
        <end position="290"/>
    </location>
</feature>
<evidence type="ECO:0000313" key="7">
    <source>
        <dbReference type="Proteomes" id="UP000322362"/>
    </source>
</evidence>
<name>A0A5D4GUT2_9SPHI</name>
<dbReference type="AlphaFoldDB" id="A0A5D4GUT2"/>
<sequence>MGNTDLFKNSFDKLRFPNHVDLIDLLLEEIGISETNLKVNLEQIREDFPNLTDHSLEHSRMLWNYAELIIGDNLFLNPLEAYVLHMCFLVHDAGMCYSILNNKAEIENMDIFKDFVALNSDIKNVEEEALFYCVRKLHGEFASIIPTATLPSRKMVINDEGLRDEFSEIIGRVSKSHSMDISYIENELFDYIKPSHIDIPIDCKKLAYILRTSDAAHIDNLRTPLLNREIKENIKGVSQHHWIFQKKIGFPFLENGLLIYRSISSFNPEEKKAWWLCFEALSVLNDELKKADLFFIEKAKKGFAAKGVKAIDNPLFLGTSYIRTNGWQSIDTKIKVSKPNLLAANIGGKRLYSHTYFAVRELIQNAIDAINLRQIKEKSLVGNIIVELKKENNDWYLLVRDNGIGMSRNILINHLLDFGKSYWKSYDFYDDYLGIAQKKFRSIGQFGIGFYSVFMLGNCIKIYSTKYGEELKFQNILSFDNGLIENPHLSVVENNSIQEGYGTTVEIKLFSDPYTTGGFINEISFKKNDLFELVRFLIPDADHSIEIVEQNSNKTIGAKTLSSTEEFNFNSFINLVRFEKSKGYDSFVIKALREIDRKLLPVYQGGKKVGQLAALPNVNRKTAQNTGVILSNGIRVADLSGNLAGYIEVPEVVNLNRNQFKSEITFESVFDWASRYIDYLRDQSNSNNIPDADIDREIKSIQYALGILNENEYLFVYIDTVNNKRIPLTIGTLRNFISSNNEFNHYQLMDTFHDGFSYQGIFDVIRPFSFGGLLCDEDKKKIVSISSLIGDLVNEEWGEYAINESQGFQDFWHLNGVSFPYYSRTIYKRKI</sequence>
<comment type="caution">
    <text evidence="6">The sequence shown here is derived from an EMBL/GenBank/DDBJ whole genome shotgun (WGS) entry which is preliminary data.</text>
</comment>
<protein>
    <recommendedName>
        <fullName evidence="5">HD-CE domain-containing protein</fullName>
    </recommendedName>
</protein>
<dbReference type="Pfam" id="PF24391">
    <property type="entry name" value="HD-CE"/>
    <property type="match status" value="1"/>
</dbReference>
<dbReference type="InterPro" id="IPR036890">
    <property type="entry name" value="HATPase_C_sf"/>
</dbReference>
<dbReference type="Proteomes" id="UP000322362">
    <property type="component" value="Unassembled WGS sequence"/>
</dbReference>
<proteinExistence type="inferred from homology"/>
<evidence type="ECO:0000256" key="2">
    <source>
        <dbReference type="ARBA" id="ARBA00022741"/>
    </source>
</evidence>
<dbReference type="GO" id="GO:0005524">
    <property type="term" value="F:ATP binding"/>
    <property type="evidence" value="ECO:0007669"/>
    <property type="project" value="UniProtKB-KW"/>
</dbReference>
<comment type="similarity">
    <text evidence="1">Belongs to the heat shock protein 90 family.</text>
</comment>
<dbReference type="Pfam" id="PF13589">
    <property type="entry name" value="HATPase_c_3"/>
    <property type="match status" value="1"/>
</dbReference>
<keyword evidence="2" id="KW-0547">Nucleotide-binding</keyword>
<keyword evidence="7" id="KW-1185">Reference proteome</keyword>
<dbReference type="PANTHER" id="PTHR11528">
    <property type="entry name" value="HEAT SHOCK PROTEIN 90 FAMILY MEMBER"/>
    <property type="match status" value="1"/>
</dbReference>
<accession>A0A5D4GUT2</accession>
<evidence type="ECO:0000256" key="3">
    <source>
        <dbReference type="ARBA" id="ARBA00022840"/>
    </source>
</evidence>